<dbReference type="OrthoDB" id="2547149at2759"/>
<evidence type="ECO:0000313" key="3">
    <source>
        <dbReference type="Proteomes" id="UP000054845"/>
    </source>
</evidence>
<organism evidence="2 3">
    <name type="scientific">Ceraceosorus bombacis</name>
    <dbReference type="NCBI Taxonomy" id="401625"/>
    <lineage>
        <taxon>Eukaryota</taxon>
        <taxon>Fungi</taxon>
        <taxon>Dikarya</taxon>
        <taxon>Basidiomycota</taxon>
        <taxon>Ustilaginomycotina</taxon>
        <taxon>Exobasidiomycetes</taxon>
        <taxon>Ceraceosorales</taxon>
        <taxon>Ceraceosoraceae</taxon>
        <taxon>Ceraceosorus</taxon>
    </lineage>
</organism>
<reference evidence="2 3" key="1">
    <citation type="submission" date="2014-09" db="EMBL/GenBank/DDBJ databases">
        <authorList>
            <person name="Magalhaes I.L.F."/>
            <person name="Oliveira U."/>
            <person name="Santos F.R."/>
            <person name="Vidigal T.H.D.A."/>
            <person name="Brescovit A.D."/>
            <person name="Santos A.J."/>
        </authorList>
    </citation>
    <scope>NUCLEOTIDE SEQUENCE [LARGE SCALE GENOMIC DNA]</scope>
</reference>
<dbReference type="AlphaFoldDB" id="A0A0P1BCL2"/>
<dbReference type="Proteomes" id="UP000054845">
    <property type="component" value="Unassembled WGS sequence"/>
</dbReference>
<dbReference type="EMBL" id="CCYA01000221">
    <property type="protein sequence ID" value="CEH13559.1"/>
    <property type="molecule type" value="Genomic_DNA"/>
</dbReference>
<evidence type="ECO:0000256" key="1">
    <source>
        <dbReference type="SAM" id="MobiDB-lite"/>
    </source>
</evidence>
<sequence length="101" mass="11119">MVRHRPLRIGRATSRAQSGQNHVAGGAVPAPLALAKRPSTSGSASYEWRASGNVRMFIDPSEPATIRYFERHFCDEAIGSEPSAMPSEIHISEWAGQWRSE</sequence>
<protein>
    <submittedName>
        <fullName evidence="2">Uncharacterized protein</fullName>
    </submittedName>
</protein>
<proteinExistence type="predicted"/>
<name>A0A0P1BCL2_9BASI</name>
<evidence type="ECO:0000313" key="2">
    <source>
        <dbReference type="EMBL" id="CEH13559.1"/>
    </source>
</evidence>
<keyword evidence="3" id="KW-1185">Reference proteome</keyword>
<feature type="region of interest" description="Disordered" evidence="1">
    <location>
        <begin position="1"/>
        <end position="29"/>
    </location>
</feature>
<accession>A0A0P1BCL2</accession>